<evidence type="ECO:0000259" key="4">
    <source>
        <dbReference type="Pfam" id="PF00593"/>
    </source>
</evidence>
<dbReference type="Pfam" id="PF07715">
    <property type="entry name" value="Plug"/>
    <property type="match status" value="1"/>
</dbReference>
<dbReference type="GO" id="GO:0009279">
    <property type="term" value="C:cell outer membrane"/>
    <property type="evidence" value="ECO:0007669"/>
    <property type="project" value="UniProtKB-SubCell"/>
</dbReference>
<dbReference type="SUPFAM" id="SSF56935">
    <property type="entry name" value="Porins"/>
    <property type="match status" value="1"/>
</dbReference>
<organism evidence="6">
    <name type="scientific">mine drainage metagenome</name>
    <dbReference type="NCBI Taxonomy" id="410659"/>
    <lineage>
        <taxon>unclassified sequences</taxon>
        <taxon>metagenomes</taxon>
        <taxon>ecological metagenomes</taxon>
    </lineage>
</organism>
<accession>A0A1J5S658</accession>
<comment type="subcellular location">
    <subcellularLocation>
        <location evidence="1">Cell outer membrane</location>
    </subcellularLocation>
</comment>
<keyword evidence="2" id="KW-0472">Membrane</keyword>
<evidence type="ECO:0000259" key="5">
    <source>
        <dbReference type="Pfam" id="PF07715"/>
    </source>
</evidence>
<dbReference type="AlphaFoldDB" id="A0A1J5S658"/>
<evidence type="ECO:0000313" key="6">
    <source>
        <dbReference type="EMBL" id="OIR03411.1"/>
    </source>
</evidence>
<dbReference type="InterPro" id="IPR036942">
    <property type="entry name" value="Beta-barrel_TonB_sf"/>
</dbReference>
<dbReference type="InterPro" id="IPR037066">
    <property type="entry name" value="Plug_dom_sf"/>
</dbReference>
<dbReference type="EMBL" id="MLJW01000066">
    <property type="protein sequence ID" value="OIR03411.1"/>
    <property type="molecule type" value="Genomic_DNA"/>
</dbReference>
<proteinExistence type="predicted"/>
<evidence type="ECO:0000256" key="2">
    <source>
        <dbReference type="ARBA" id="ARBA00023136"/>
    </source>
</evidence>
<feature type="domain" description="TonB-dependent receptor plug" evidence="5">
    <location>
        <begin position="42"/>
        <end position="148"/>
    </location>
</feature>
<protein>
    <submittedName>
        <fullName evidence="6">Vitamin B12 transporter BtuB</fullName>
    </submittedName>
</protein>
<evidence type="ECO:0000256" key="1">
    <source>
        <dbReference type="ARBA" id="ARBA00004442"/>
    </source>
</evidence>
<dbReference type="InterPro" id="IPR000531">
    <property type="entry name" value="Beta-barrel_TonB"/>
</dbReference>
<dbReference type="InterPro" id="IPR012910">
    <property type="entry name" value="Plug_dom"/>
</dbReference>
<keyword evidence="3" id="KW-0998">Cell outer membrane</keyword>
<evidence type="ECO:0000256" key="3">
    <source>
        <dbReference type="ARBA" id="ARBA00023237"/>
    </source>
</evidence>
<gene>
    <name evidence="6" type="primary">btuB_14</name>
    <name evidence="6" type="ORF">GALL_144830</name>
</gene>
<name>A0A1J5S658_9ZZZZ</name>
<dbReference type="Gene3D" id="2.40.170.20">
    <property type="entry name" value="TonB-dependent receptor, beta-barrel domain"/>
    <property type="match status" value="1"/>
</dbReference>
<dbReference type="Pfam" id="PF00593">
    <property type="entry name" value="TonB_dep_Rec_b-barrel"/>
    <property type="match status" value="1"/>
</dbReference>
<sequence>MKKLFLVIVVAYSVQIKAQQKTDSVLAHVTVTGLSYEAKSVMPISYSSVSRSRIQSLDYTAEPSSVLQTLPGISYSTDNGTLFGYSYFRLRGVDQSRINISLNGLPLNEPEDAGVYFSNLPGILSNSSSLQLQRGLGLSKNGSPAFAGSLDFETFAQQTNYTTIGIGAGSFNSGNIYAEHANEKGNDQFYYKLLGIKTDGYKYHSDNTSGTAMFQWQHKMKSYQLQYLLLAGSNKNGLGWLGVSDSAIKADPRSNGNSALEKGNFSQIVQQLHLTKTITPNSSIHAGIFYNYTDGEYGFDLYNFLGFGSNGQYLKYKTKSSYGGALIDYNYRSTHFSFTTGMYGSFYRKYHDGINEPTGTTAYNNYGNKNEFSPFAKLIYHVNKFYFFTDLQYRSAAFSYHGDATLPTFKWNFINPLAGIGYQINKHWYFYISSGNIQREPGRNDIFEGNDNLQKDANGNAVYANLAAENNFSTDAGLRYQDNKLSFALSAYRMQIEHAIDLNGQIGPTGVPLHSNVAEALRKGIETEIHYQLNKEFLLSESFAWASHHIIQADINSVPVLTPTVISFTELQYQKNNFTIIAQAKYQAKSYIDFANNYSMPSYTMFNLLMKYDYRKFFFTAKWMNITNQTIYANGQLNVWGKPIYQVNAATNFFAGIGIKF</sequence>
<feature type="domain" description="TonB-dependent receptor-like beta-barrel" evidence="4">
    <location>
        <begin position="227"/>
        <end position="615"/>
    </location>
</feature>
<comment type="caution">
    <text evidence="6">The sequence shown here is derived from an EMBL/GenBank/DDBJ whole genome shotgun (WGS) entry which is preliminary data.</text>
</comment>
<dbReference type="Gene3D" id="2.170.130.10">
    <property type="entry name" value="TonB-dependent receptor, plug domain"/>
    <property type="match status" value="1"/>
</dbReference>
<reference evidence="6" key="1">
    <citation type="submission" date="2016-10" db="EMBL/GenBank/DDBJ databases">
        <title>Sequence of Gallionella enrichment culture.</title>
        <authorList>
            <person name="Poehlein A."/>
            <person name="Muehling M."/>
            <person name="Daniel R."/>
        </authorList>
    </citation>
    <scope>NUCLEOTIDE SEQUENCE</scope>
</reference>